<organism evidence="2 3">
    <name type="scientific">Caenorhabditis tropicalis</name>
    <dbReference type="NCBI Taxonomy" id="1561998"/>
    <lineage>
        <taxon>Eukaryota</taxon>
        <taxon>Metazoa</taxon>
        <taxon>Ecdysozoa</taxon>
        <taxon>Nematoda</taxon>
        <taxon>Chromadorea</taxon>
        <taxon>Rhabditida</taxon>
        <taxon>Rhabditina</taxon>
        <taxon>Rhabditomorpha</taxon>
        <taxon>Rhabditoidea</taxon>
        <taxon>Rhabditidae</taxon>
        <taxon>Peloderinae</taxon>
        <taxon>Caenorhabditis</taxon>
    </lineage>
</organism>
<reference evidence="3" key="1">
    <citation type="submission" date="2016-11" db="UniProtKB">
        <authorList>
            <consortium name="WormBaseParasite"/>
        </authorList>
    </citation>
    <scope>IDENTIFICATION</scope>
</reference>
<feature type="region of interest" description="Disordered" evidence="1">
    <location>
        <begin position="1"/>
        <end position="23"/>
    </location>
</feature>
<evidence type="ECO:0000313" key="2">
    <source>
        <dbReference type="Proteomes" id="UP000095282"/>
    </source>
</evidence>
<sequence>MNAKSNGISLESENSSIDRQNVSSSSSLLDILISTEQSNEPDPLDDFGNIGEAVIGQFAESFGMNQNFMENEFKMFDESYLKGTINSQKQTKLQKQDPLLERKWISIAQISFHRDSIQIRNLNFCTIN</sequence>
<evidence type="ECO:0000256" key="1">
    <source>
        <dbReference type="SAM" id="MobiDB-lite"/>
    </source>
</evidence>
<protein>
    <submittedName>
        <fullName evidence="3">Uncharacterized protein</fullName>
    </submittedName>
</protein>
<dbReference type="Proteomes" id="UP000095282">
    <property type="component" value="Unplaced"/>
</dbReference>
<feature type="compositionally biased region" description="Polar residues" evidence="1">
    <location>
        <begin position="1"/>
        <end position="22"/>
    </location>
</feature>
<evidence type="ECO:0000313" key="3">
    <source>
        <dbReference type="WBParaSite" id="Csp11.Scaffold530.g3146.t1"/>
    </source>
</evidence>
<accession>A0A1I7T7F3</accession>
<keyword evidence="2" id="KW-1185">Reference proteome</keyword>
<proteinExistence type="predicted"/>
<dbReference type="eggNOG" id="ENOG502TH93">
    <property type="taxonomic scope" value="Eukaryota"/>
</dbReference>
<dbReference type="AlphaFoldDB" id="A0A1I7T7F3"/>
<name>A0A1I7T7F3_9PELO</name>
<dbReference type="WBParaSite" id="Csp11.Scaffold530.g3146.t1">
    <property type="protein sequence ID" value="Csp11.Scaffold530.g3146.t1"/>
    <property type="gene ID" value="Csp11.Scaffold530.g3146"/>
</dbReference>